<reference evidence="2 3" key="1">
    <citation type="submission" date="2019-03" db="EMBL/GenBank/DDBJ databases">
        <title>Rhodosporidium diobovatum UCD-FST 08-225 genome sequencing, assembly, and annotation.</title>
        <authorList>
            <person name="Fakankun I.U."/>
            <person name="Fristensky B."/>
            <person name="Levin D.B."/>
        </authorList>
    </citation>
    <scope>NUCLEOTIDE SEQUENCE [LARGE SCALE GENOMIC DNA]</scope>
    <source>
        <strain evidence="2 3">UCD-FST 08-225</strain>
    </source>
</reference>
<evidence type="ECO:0000313" key="3">
    <source>
        <dbReference type="Proteomes" id="UP000311382"/>
    </source>
</evidence>
<proteinExistence type="predicted"/>
<dbReference type="AlphaFoldDB" id="A0A5C5FXJ5"/>
<dbReference type="EMBL" id="SOZI01000040">
    <property type="protein sequence ID" value="TNY21597.1"/>
    <property type="molecule type" value="Genomic_DNA"/>
</dbReference>
<sequence>MALFGMRAFKYLHRRKSHPSNSFSGNPAERPHTPAAVGELRLHRHPFASTPALRAPPLHPVTPPRHPSSVPLYSGPPSPAYGSEFDSFVWSLAGSDDVAHHAQSSPCTSPALTFRSIVAGSKDRPRSYFAQDPAAWLADGAGEWVDKAERAHKSAWSPDSGSRASSVLGTVDGDGYDGDEEDEGQPSDESSFWCLFAAANERATREGRSLDHLDGREPD</sequence>
<feature type="compositionally biased region" description="Polar residues" evidence="1">
    <location>
        <begin position="157"/>
        <end position="168"/>
    </location>
</feature>
<keyword evidence="3" id="KW-1185">Reference proteome</keyword>
<feature type="compositionally biased region" description="Pro residues" evidence="1">
    <location>
        <begin position="57"/>
        <end position="66"/>
    </location>
</feature>
<dbReference type="Proteomes" id="UP000311382">
    <property type="component" value="Unassembled WGS sequence"/>
</dbReference>
<accession>A0A5C5FXJ5</accession>
<feature type="compositionally biased region" description="Acidic residues" evidence="1">
    <location>
        <begin position="174"/>
        <end position="186"/>
    </location>
</feature>
<organism evidence="2 3">
    <name type="scientific">Rhodotorula diobovata</name>
    <dbReference type="NCBI Taxonomy" id="5288"/>
    <lineage>
        <taxon>Eukaryota</taxon>
        <taxon>Fungi</taxon>
        <taxon>Dikarya</taxon>
        <taxon>Basidiomycota</taxon>
        <taxon>Pucciniomycotina</taxon>
        <taxon>Microbotryomycetes</taxon>
        <taxon>Sporidiobolales</taxon>
        <taxon>Sporidiobolaceae</taxon>
        <taxon>Rhodotorula</taxon>
    </lineage>
</organism>
<gene>
    <name evidence="2" type="ORF">DMC30DRAFT_415873</name>
</gene>
<evidence type="ECO:0000313" key="2">
    <source>
        <dbReference type="EMBL" id="TNY21597.1"/>
    </source>
</evidence>
<feature type="region of interest" description="Disordered" evidence="1">
    <location>
        <begin position="51"/>
        <end position="75"/>
    </location>
</feature>
<evidence type="ECO:0000256" key="1">
    <source>
        <dbReference type="SAM" id="MobiDB-lite"/>
    </source>
</evidence>
<comment type="caution">
    <text evidence="2">The sequence shown here is derived from an EMBL/GenBank/DDBJ whole genome shotgun (WGS) entry which is preliminary data.</text>
</comment>
<name>A0A5C5FXJ5_9BASI</name>
<feature type="region of interest" description="Disordered" evidence="1">
    <location>
        <begin position="152"/>
        <end position="191"/>
    </location>
</feature>
<protein>
    <submittedName>
        <fullName evidence="2">Uncharacterized protein</fullName>
    </submittedName>
</protein>